<sequence length="290" mass="30759">MSTAHSRSILQRFTSFSAPAAGLALLLLSGSGISAADAAGPQCATHSPAHRMALVELYSSEGCDSCPPADRWLGQWKSAGAAHGVVPLALHVDYWNSLGWTDRFSQHRFTERQQTLTHLGGAHTIYTPEVFVAGRELRDWSQRDSFERRIDELVAEPAQASVALALSPHAPGAFDVDAQFSSTAAATAGPLSAYLAVYENALTSQVGAGENRGATLHHERVVRAWFGPVPLVAGHARIRQDIDVHDAPDDAKAAPITNVDAAAGRFGVVAFVESDASGEVLQATDLTACR</sequence>
<keyword evidence="1" id="KW-0732">Signal</keyword>
<comment type="caution">
    <text evidence="2">The sequence shown here is derived from an EMBL/GenBank/DDBJ whole genome shotgun (WGS) entry which is preliminary data.</text>
</comment>
<feature type="signal peptide" evidence="1">
    <location>
        <begin position="1"/>
        <end position="20"/>
    </location>
</feature>
<reference evidence="2 3" key="1">
    <citation type="submission" date="2019-09" db="EMBL/GenBank/DDBJ databases">
        <title>Paraburkholderia podalyriae sp. nov., A South African Podalyria-associated rhizobium.</title>
        <authorList>
            <person name="Mavima L."/>
            <person name="Beukes C.W."/>
            <person name="Palmer M."/>
            <person name="De Meyer S.E."/>
            <person name="James E.K."/>
            <person name="Maluk M."/>
            <person name="Avontuur J.R."/>
            <person name="Chan W.Y."/>
            <person name="Venter S.N."/>
            <person name="Steenkamp E.T."/>
        </authorList>
    </citation>
    <scope>NUCLEOTIDE SEQUENCE [LARGE SCALE GENOMIC DNA]</scope>
    <source>
        <strain evidence="2 3">WC7.3b</strain>
    </source>
</reference>
<organism evidence="2 3">
    <name type="scientific">Paraburkholderia podalyriae</name>
    <dbReference type="NCBI Taxonomy" id="1938811"/>
    <lineage>
        <taxon>Bacteria</taxon>
        <taxon>Pseudomonadati</taxon>
        <taxon>Pseudomonadota</taxon>
        <taxon>Betaproteobacteria</taxon>
        <taxon>Burkholderiales</taxon>
        <taxon>Burkholderiaceae</taxon>
        <taxon>Paraburkholderia</taxon>
    </lineage>
</organism>
<dbReference type="RefSeq" id="WP_187638992.1">
    <property type="nucleotide sequence ID" value="NZ_VZQQ01000082.1"/>
</dbReference>
<dbReference type="InterPro" id="IPR036249">
    <property type="entry name" value="Thioredoxin-like_sf"/>
</dbReference>
<name>A0ABR7Q0N8_9BURK</name>
<keyword evidence="3" id="KW-1185">Reference proteome</keyword>
<dbReference type="EMBL" id="VZQQ01000082">
    <property type="protein sequence ID" value="MBC8752116.1"/>
    <property type="molecule type" value="Genomic_DNA"/>
</dbReference>
<dbReference type="PANTHER" id="PTHR36057:SF1">
    <property type="entry name" value="LIPOPROTEIN LIPID ATTACHMENT SITE-LIKE PROTEIN, PUTATIVE (DUF1223)-RELATED"/>
    <property type="match status" value="1"/>
</dbReference>
<dbReference type="PANTHER" id="PTHR36057">
    <property type="match status" value="1"/>
</dbReference>
<evidence type="ECO:0000313" key="3">
    <source>
        <dbReference type="Proteomes" id="UP000736373"/>
    </source>
</evidence>
<feature type="chain" id="PRO_5047369391" evidence="1">
    <location>
        <begin position="21"/>
        <end position="290"/>
    </location>
</feature>
<evidence type="ECO:0000256" key="1">
    <source>
        <dbReference type="SAM" id="SignalP"/>
    </source>
</evidence>
<proteinExistence type="predicted"/>
<accession>A0ABR7Q0N8</accession>
<dbReference type="InterPro" id="IPR010634">
    <property type="entry name" value="DUF1223"/>
</dbReference>
<dbReference type="Pfam" id="PF06764">
    <property type="entry name" value="DUF1223"/>
    <property type="match status" value="1"/>
</dbReference>
<dbReference type="SUPFAM" id="SSF52833">
    <property type="entry name" value="Thioredoxin-like"/>
    <property type="match status" value="1"/>
</dbReference>
<dbReference type="Proteomes" id="UP000736373">
    <property type="component" value="Unassembled WGS sequence"/>
</dbReference>
<protein>
    <submittedName>
        <fullName evidence="2">DUF1223 domain-containing protein</fullName>
    </submittedName>
</protein>
<evidence type="ECO:0000313" key="2">
    <source>
        <dbReference type="EMBL" id="MBC8752116.1"/>
    </source>
</evidence>
<gene>
    <name evidence="2" type="ORF">F6X42_38435</name>
</gene>